<gene>
    <name evidence="2" type="ORF">PY650_33040</name>
</gene>
<protein>
    <submittedName>
        <fullName evidence="2">GNAT family N-acetyltransferase</fullName>
    </submittedName>
</protein>
<feature type="domain" description="N-acetyltransferase" evidence="1">
    <location>
        <begin position="31"/>
        <end position="178"/>
    </location>
</feature>
<dbReference type="SUPFAM" id="SSF55729">
    <property type="entry name" value="Acyl-CoA N-acyltransferases (Nat)"/>
    <property type="match status" value="1"/>
</dbReference>
<evidence type="ECO:0000313" key="3">
    <source>
        <dbReference type="Proteomes" id="UP001172630"/>
    </source>
</evidence>
<dbReference type="RefSeq" id="WP_285884179.1">
    <property type="nucleotide sequence ID" value="NZ_JARFYN010000077.1"/>
</dbReference>
<dbReference type="PROSITE" id="PS51186">
    <property type="entry name" value="GNAT"/>
    <property type="match status" value="1"/>
</dbReference>
<dbReference type="Pfam" id="PF00583">
    <property type="entry name" value="Acetyltransf_1"/>
    <property type="match status" value="1"/>
</dbReference>
<accession>A0ABT7KQX1</accession>
<organism evidence="2 3">
    <name type="scientific">Rhizobium calliandrae</name>
    <dbReference type="NCBI Taxonomy" id="1312182"/>
    <lineage>
        <taxon>Bacteria</taxon>
        <taxon>Pseudomonadati</taxon>
        <taxon>Pseudomonadota</taxon>
        <taxon>Alphaproteobacteria</taxon>
        <taxon>Hyphomicrobiales</taxon>
        <taxon>Rhizobiaceae</taxon>
        <taxon>Rhizobium/Agrobacterium group</taxon>
        <taxon>Rhizobium</taxon>
    </lineage>
</organism>
<sequence length="178" mass="20096">MMTSAKNKSRSHPLQSTASDCRVSRLLFSETTLRIGYVDEVDCFEIRRVGLAPAQAKPVPAYPYALDQFHLAAFIGSEITSVATFLMEDQTEDGSYTATGDCWRLRAMATHPDHRNRGYSTAVLEHGMRILKQKQAAFLWANGRSTAISFYLRNGFSKIGRERRVPGLAPHYRIVRRL</sequence>
<evidence type="ECO:0000259" key="1">
    <source>
        <dbReference type="PROSITE" id="PS51186"/>
    </source>
</evidence>
<dbReference type="InterPro" id="IPR000182">
    <property type="entry name" value="GNAT_dom"/>
</dbReference>
<evidence type="ECO:0000313" key="2">
    <source>
        <dbReference type="EMBL" id="MDL2410343.1"/>
    </source>
</evidence>
<name>A0ABT7KQX1_9HYPH</name>
<dbReference type="EMBL" id="JARFYN010000077">
    <property type="protein sequence ID" value="MDL2410343.1"/>
    <property type="molecule type" value="Genomic_DNA"/>
</dbReference>
<dbReference type="CDD" id="cd04301">
    <property type="entry name" value="NAT_SF"/>
    <property type="match status" value="1"/>
</dbReference>
<dbReference type="Proteomes" id="UP001172630">
    <property type="component" value="Unassembled WGS sequence"/>
</dbReference>
<dbReference type="InterPro" id="IPR016181">
    <property type="entry name" value="Acyl_CoA_acyltransferase"/>
</dbReference>
<comment type="caution">
    <text evidence="2">The sequence shown here is derived from an EMBL/GenBank/DDBJ whole genome shotgun (WGS) entry which is preliminary data.</text>
</comment>
<dbReference type="Gene3D" id="3.40.630.30">
    <property type="match status" value="1"/>
</dbReference>
<proteinExistence type="predicted"/>
<reference evidence="2" key="1">
    <citation type="submission" date="2023-06" db="EMBL/GenBank/DDBJ databases">
        <title>Phylogenetic Diversity of Rhizobium strains.</title>
        <authorList>
            <person name="Moura F.T."/>
            <person name="Helene L.C.F."/>
            <person name="Hungria M."/>
        </authorList>
    </citation>
    <scope>NUCLEOTIDE SEQUENCE</scope>
    <source>
        <strain evidence="2">CCGE524</strain>
    </source>
</reference>
<keyword evidence="3" id="KW-1185">Reference proteome</keyword>